<feature type="transmembrane region" description="Helical" evidence="6">
    <location>
        <begin position="259"/>
        <end position="278"/>
    </location>
</feature>
<protein>
    <submittedName>
        <fullName evidence="8">12946_t:CDS:1</fullName>
    </submittedName>
</protein>
<gene>
    <name evidence="8" type="ORF">DERYTH_LOCUS11349</name>
</gene>
<keyword evidence="3 6" id="KW-1133">Transmembrane helix</keyword>
<comment type="caution">
    <text evidence="8">The sequence shown here is derived from an EMBL/GenBank/DDBJ whole genome shotgun (WGS) entry which is preliminary data.</text>
</comment>
<feature type="transmembrane region" description="Helical" evidence="6">
    <location>
        <begin position="821"/>
        <end position="839"/>
    </location>
</feature>
<evidence type="ECO:0000256" key="4">
    <source>
        <dbReference type="ARBA" id="ARBA00023136"/>
    </source>
</evidence>
<evidence type="ECO:0000256" key="2">
    <source>
        <dbReference type="ARBA" id="ARBA00022692"/>
    </source>
</evidence>
<sequence length="1162" mass="132554">MSKPQEPVDNGTNRFETSATTSAKVPSSRGVSFSPDPILHRNYGSLVNHPQSFGREYPHSEIELGQSHSNNRNTEPVLDSKPSNDDSLYSRRGTNIPLKLPLNSNTHPNNRKFSRSRGTYPTTPGSYAASFSSQKAPWNALRHYYDGSSYDERYVLYEDIVASPNYDDGGSISCVIMDDGSIQKRRVSLTSVYSKQNTLVDENTPLLDLYDTDSDSDCANKVKKENGYANCFSSYYHSAKSWLQTNVFTQNNKNIIKCALAYFIASLFTYIPFLNEYCGFDKSYNSHLVATVSVFFDPAKSFGGIYEAVFFAIIGGIYGMTVSISSMLCTVWFNDHGLNFWGHILSVVFWCGGSMFFVAFSKAKLNKPTFSSACSLANIIIFISITREGGPYIETIELNMVLQITKIILIAVLISFLVSVLIWPMSASNKLGNDIGKTLCSFRLLLKLLTKTFLVDDINYTDKSVQSAIESYRATFTSLRESLRQAALEIHNCNMQKKLHLYKEVVESLTRLAQHLGGLRSCCGLQWEILKDSKDKEKFSNHKPSENENEDAYDLKVLLELIHYVGPHMKSLAFTCKQSLYHLQEQFVESDKVHSKIAPSFRLLKQNLQSALELFEKSQSRALAKLYRQKSTKSYFDERPNEEVFLIYFFVFNLQEFTRELCCLVDLTYDISRIDANDQKRREGRKWWQFWRYSIWASRNTGEAKAKDKFPENTNNLFDTIQTPKPKTFSQKIAIKLWKSFSWFRQFEVKYAVKAAVSAAILASPAFIESTRDIYTHYRGEWVLITMMVVMVPTVGGTNLMGVYRLLVCFHLMLYTKYNRIGRFGLLTYNLVALYKYNLRNSNDNMGIFDIAFYRLIAVGAGIIWGVVVTSYWWPYEARAELRKGLSQLFVNMGWLYKKLVAIYSVESEIQETSNSSSSNHTSVMIKNRLSISTKEFMDMELLLQISLLKLRGLLEQTPNEPRLKGPFPVSTYRQILIGCQNILDKLLSMRIAVTKEEWYSVTRKDFITPIAEERRELVGNVLLYFYVLAAALRLKTPLPAYLPPAERARRQLLKKIRDLPMVRQRVIDGNDEHYIVYYAYVLVMEDVIRELENLGSIMQELYGCMGGDEFNTYFFDESEGTSGEHNGNGAGVGNVIENSTSPNEQVNSSVADDSNRSKTLG</sequence>
<evidence type="ECO:0000313" key="9">
    <source>
        <dbReference type="Proteomes" id="UP000789405"/>
    </source>
</evidence>
<name>A0A9N9HAX6_9GLOM</name>
<dbReference type="Pfam" id="PF10334">
    <property type="entry name" value="BRE4"/>
    <property type="match status" value="1"/>
</dbReference>
<dbReference type="Proteomes" id="UP000789405">
    <property type="component" value="Unassembled WGS sequence"/>
</dbReference>
<feature type="transmembrane region" description="Helical" evidence="6">
    <location>
        <begin position="340"/>
        <end position="360"/>
    </location>
</feature>
<feature type="transmembrane region" description="Helical" evidence="6">
    <location>
        <begin position="851"/>
        <end position="874"/>
    </location>
</feature>
<dbReference type="PANTHER" id="PTHR47804:SF1">
    <property type="entry name" value="DUF2421 DOMAIN-CONTAINING PROTEIN"/>
    <property type="match status" value="1"/>
</dbReference>
<proteinExistence type="predicted"/>
<dbReference type="InterPro" id="IPR018820">
    <property type="entry name" value="BRE4-related_DUF2421"/>
</dbReference>
<evidence type="ECO:0000259" key="7">
    <source>
        <dbReference type="Pfam" id="PF10334"/>
    </source>
</evidence>
<dbReference type="PRINTS" id="PR02047">
    <property type="entry name" value="BREFELDNASP4"/>
</dbReference>
<keyword evidence="4 6" id="KW-0472">Membrane</keyword>
<feature type="transmembrane region" description="Helical" evidence="6">
    <location>
        <begin position="308"/>
        <end position="334"/>
    </location>
</feature>
<comment type="subcellular location">
    <subcellularLocation>
        <location evidence="1">Membrane</location>
        <topology evidence="1">Multi-pass membrane protein</topology>
    </subcellularLocation>
</comment>
<evidence type="ECO:0000256" key="3">
    <source>
        <dbReference type="ARBA" id="ARBA00022989"/>
    </source>
</evidence>
<feature type="compositionally biased region" description="Polar residues" evidence="5">
    <location>
        <begin position="1137"/>
        <end position="1162"/>
    </location>
</feature>
<feature type="region of interest" description="Disordered" evidence="5">
    <location>
        <begin position="1"/>
        <end position="37"/>
    </location>
</feature>
<feature type="transmembrane region" description="Helical" evidence="6">
    <location>
        <begin position="407"/>
        <end position="425"/>
    </location>
</feature>
<evidence type="ECO:0000256" key="1">
    <source>
        <dbReference type="ARBA" id="ARBA00004141"/>
    </source>
</evidence>
<dbReference type="PANTHER" id="PTHR47804">
    <property type="entry name" value="60S RIBOSOMAL PROTEIN L19"/>
    <property type="match status" value="1"/>
</dbReference>
<evidence type="ECO:0000313" key="8">
    <source>
        <dbReference type="EMBL" id="CAG8672919.1"/>
    </source>
</evidence>
<organism evidence="8 9">
    <name type="scientific">Dentiscutata erythropus</name>
    <dbReference type="NCBI Taxonomy" id="1348616"/>
    <lineage>
        <taxon>Eukaryota</taxon>
        <taxon>Fungi</taxon>
        <taxon>Fungi incertae sedis</taxon>
        <taxon>Mucoromycota</taxon>
        <taxon>Glomeromycotina</taxon>
        <taxon>Glomeromycetes</taxon>
        <taxon>Diversisporales</taxon>
        <taxon>Gigasporaceae</taxon>
        <taxon>Dentiscutata</taxon>
    </lineage>
</organism>
<dbReference type="AlphaFoldDB" id="A0A9N9HAX6"/>
<dbReference type="InterPro" id="IPR023244">
    <property type="entry name" value="Brefeldin_A-sensitivity_4"/>
</dbReference>
<dbReference type="InterPro" id="IPR052430">
    <property type="entry name" value="IVT-Associated"/>
</dbReference>
<feature type="compositionally biased region" description="Polar residues" evidence="5">
    <location>
        <begin position="10"/>
        <end position="31"/>
    </location>
</feature>
<feature type="region of interest" description="Disordered" evidence="5">
    <location>
        <begin position="1119"/>
        <end position="1162"/>
    </location>
</feature>
<feature type="transmembrane region" description="Helical" evidence="6">
    <location>
        <begin position="782"/>
        <end position="801"/>
    </location>
</feature>
<evidence type="ECO:0000256" key="6">
    <source>
        <dbReference type="SAM" id="Phobius"/>
    </source>
</evidence>
<feature type="compositionally biased region" description="Polar residues" evidence="5">
    <location>
        <begin position="116"/>
        <end position="128"/>
    </location>
</feature>
<keyword evidence="9" id="KW-1185">Reference proteome</keyword>
<keyword evidence="2 6" id="KW-0812">Transmembrane</keyword>
<evidence type="ECO:0000256" key="5">
    <source>
        <dbReference type="SAM" id="MobiDB-lite"/>
    </source>
</evidence>
<feature type="domain" description="DUF2421" evidence="7">
    <location>
        <begin position="875"/>
        <end position="1044"/>
    </location>
</feature>
<accession>A0A9N9HAX6</accession>
<dbReference type="OrthoDB" id="68611at2759"/>
<feature type="region of interest" description="Disordered" evidence="5">
    <location>
        <begin position="65"/>
        <end position="128"/>
    </location>
</feature>
<dbReference type="GO" id="GO:0016020">
    <property type="term" value="C:membrane"/>
    <property type="evidence" value="ECO:0007669"/>
    <property type="project" value="UniProtKB-SubCell"/>
</dbReference>
<reference evidence="8" key="1">
    <citation type="submission" date="2021-06" db="EMBL/GenBank/DDBJ databases">
        <authorList>
            <person name="Kallberg Y."/>
            <person name="Tangrot J."/>
            <person name="Rosling A."/>
        </authorList>
    </citation>
    <scope>NUCLEOTIDE SEQUENCE</scope>
    <source>
        <strain evidence="8">MA453B</strain>
    </source>
</reference>
<dbReference type="EMBL" id="CAJVPY010006974">
    <property type="protein sequence ID" value="CAG8672919.1"/>
    <property type="molecule type" value="Genomic_DNA"/>
</dbReference>